<reference evidence="1 2" key="1">
    <citation type="submission" date="2020-03" db="EMBL/GenBank/DDBJ databases">
        <title>Genome sequence of Toxoplasma gondii RH-88 strain.</title>
        <authorList>
            <person name="Lorenzi H.A."/>
            <person name="Venepally P."/>
            <person name="Rozenberg A."/>
            <person name="Sibley D."/>
        </authorList>
    </citation>
    <scope>NUCLEOTIDE SEQUENCE [LARGE SCALE GENOMIC DNA]</scope>
    <source>
        <strain evidence="1 2">RH-88</strain>
    </source>
</reference>
<organism evidence="1 2">
    <name type="scientific">Toxoplasma gondii</name>
    <dbReference type="NCBI Taxonomy" id="5811"/>
    <lineage>
        <taxon>Eukaryota</taxon>
        <taxon>Sar</taxon>
        <taxon>Alveolata</taxon>
        <taxon>Apicomplexa</taxon>
        <taxon>Conoidasida</taxon>
        <taxon>Coccidia</taxon>
        <taxon>Eucoccidiorida</taxon>
        <taxon>Eimeriorina</taxon>
        <taxon>Sarcocystidae</taxon>
        <taxon>Toxoplasma</taxon>
    </lineage>
</organism>
<evidence type="ECO:0000313" key="2">
    <source>
        <dbReference type="Proteomes" id="UP000557509"/>
    </source>
</evidence>
<dbReference type="EMBL" id="JAAUHK010000187">
    <property type="protein sequence ID" value="KAF4645746.1"/>
    <property type="molecule type" value="Genomic_DNA"/>
</dbReference>
<dbReference type="Proteomes" id="UP000557509">
    <property type="component" value="Unassembled WGS sequence"/>
</dbReference>
<comment type="caution">
    <text evidence="1">The sequence shown here is derived from an EMBL/GenBank/DDBJ whole genome shotgun (WGS) entry which is preliminary data.</text>
</comment>
<evidence type="ECO:0000313" key="1">
    <source>
        <dbReference type="EMBL" id="KAF4645746.1"/>
    </source>
</evidence>
<sequence>MRANSLVSFDAPTASSSSSFVFPPFFPLVRKGCEERATAFFACLGEATAPGDAGVTLENLEQCRSSCEAYETCTRKSLADPRAPLPTVFVDFQPPKNRAN</sequence>
<dbReference type="AlphaFoldDB" id="A0A7J6KH40"/>
<proteinExistence type="predicted"/>
<keyword evidence="2" id="KW-1185">Reference proteome</keyword>
<dbReference type="VEuPathDB" id="ToxoDB:TGME49_297465"/>
<name>A0A7J6KH40_TOXGO</name>
<accession>A0A7J6KH40</accession>
<gene>
    <name evidence="1" type="ORF">TGRH88_002320</name>
</gene>
<protein>
    <submittedName>
        <fullName evidence="1">Uncharacterized protein</fullName>
    </submittedName>
</protein>